<dbReference type="EMBL" id="JAMKOV010000007">
    <property type="protein sequence ID" value="KAI8038606.1"/>
    <property type="molecule type" value="Genomic_DNA"/>
</dbReference>
<dbReference type="AlphaFoldDB" id="A0A9P9YKH8"/>
<comment type="caution">
    <text evidence="2">The sequence shown here is derived from an EMBL/GenBank/DDBJ whole genome shotgun (WGS) entry which is preliminary data.</text>
</comment>
<feature type="compositionally biased region" description="Pro residues" evidence="1">
    <location>
        <begin position="46"/>
        <end position="64"/>
    </location>
</feature>
<proteinExistence type="predicted"/>
<feature type="compositionally biased region" description="Low complexity" evidence="1">
    <location>
        <begin position="23"/>
        <end position="41"/>
    </location>
</feature>
<protein>
    <submittedName>
        <fullName evidence="2">Uncharacterized protein</fullName>
    </submittedName>
</protein>
<name>A0A9P9YKH8_9MUSC</name>
<evidence type="ECO:0000313" key="3">
    <source>
        <dbReference type="Proteomes" id="UP001059596"/>
    </source>
</evidence>
<accession>A0A9P9YKH8</accession>
<evidence type="ECO:0000313" key="2">
    <source>
        <dbReference type="EMBL" id="KAI8038606.1"/>
    </source>
</evidence>
<gene>
    <name evidence="2" type="ORF">M5D96_008514</name>
</gene>
<feature type="region of interest" description="Disordered" evidence="1">
    <location>
        <begin position="19"/>
        <end position="64"/>
    </location>
</feature>
<sequence>MLIFFVYITDSPLGLISSVTKGAANNSSNSAPSAQPAALPLRPFTAPLPTPNPKPHRPTAPPPHRPLPSFLLILLLDGIEKIPLAAIMD</sequence>
<keyword evidence="3" id="KW-1185">Reference proteome</keyword>
<evidence type="ECO:0000256" key="1">
    <source>
        <dbReference type="SAM" id="MobiDB-lite"/>
    </source>
</evidence>
<dbReference type="Proteomes" id="UP001059596">
    <property type="component" value="Unassembled WGS sequence"/>
</dbReference>
<organism evidence="2 3">
    <name type="scientific">Drosophila gunungcola</name>
    <name type="common">fruit fly</name>
    <dbReference type="NCBI Taxonomy" id="103775"/>
    <lineage>
        <taxon>Eukaryota</taxon>
        <taxon>Metazoa</taxon>
        <taxon>Ecdysozoa</taxon>
        <taxon>Arthropoda</taxon>
        <taxon>Hexapoda</taxon>
        <taxon>Insecta</taxon>
        <taxon>Pterygota</taxon>
        <taxon>Neoptera</taxon>
        <taxon>Endopterygota</taxon>
        <taxon>Diptera</taxon>
        <taxon>Brachycera</taxon>
        <taxon>Muscomorpha</taxon>
        <taxon>Ephydroidea</taxon>
        <taxon>Drosophilidae</taxon>
        <taxon>Drosophila</taxon>
        <taxon>Sophophora</taxon>
    </lineage>
</organism>
<reference evidence="2" key="1">
    <citation type="journal article" date="2023" name="Genome Biol. Evol.">
        <title>Long-read-based Genome Assembly of Drosophila gunungcola Reveals Fewer Chemosensory Genes in Flower-breeding Species.</title>
        <authorList>
            <person name="Negi A."/>
            <person name="Liao B.Y."/>
            <person name="Yeh S.D."/>
        </authorList>
    </citation>
    <scope>NUCLEOTIDE SEQUENCE</scope>
    <source>
        <strain evidence="2">Sukarami</strain>
    </source>
</reference>